<protein>
    <submittedName>
        <fullName evidence="2">Uncharacterized protein</fullName>
    </submittedName>
</protein>
<feature type="transmembrane region" description="Helical" evidence="1">
    <location>
        <begin position="68"/>
        <end position="87"/>
    </location>
</feature>
<feature type="transmembrane region" description="Helical" evidence="1">
    <location>
        <begin position="12"/>
        <end position="28"/>
    </location>
</feature>
<proteinExistence type="predicted"/>
<accession>A0A542EUU7</accession>
<dbReference type="RefSeq" id="WP_141856912.1">
    <property type="nucleotide sequence ID" value="NZ_BAAAKA010000022.1"/>
</dbReference>
<reference evidence="2 3" key="1">
    <citation type="submission" date="2019-06" db="EMBL/GenBank/DDBJ databases">
        <title>Sequencing the genomes of 1000 actinobacteria strains.</title>
        <authorList>
            <person name="Klenk H.-P."/>
        </authorList>
    </citation>
    <scope>NUCLEOTIDE SEQUENCE [LARGE SCALE GENOMIC DNA]</scope>
    <source>
        <strain evidence="2 3">DSM 17305</strain>
    </source>
</reference>
<sequence length="176" mass="18642">MNEIFKGIRPLDYVLAGLMTAGGVLMMYENTAALDANLPHPLSTTSWAIVPAFLLVTLPILWRRRSVLAVVGITALTAIAHVVVFGWLTRCGLVLPLTFALAYAVARFAGSWRNQVTGLAGIVVIQLVTLFRDSSIDSVAGALVIALPGVALFYAVGAFVQNRVTKQSAAPAAVHA</sequence>
<gene>
    <name evidence="2" type="ORF">FB475_3292</name>
</gene>
<evidence type="ECO:0000256" key="1">
    <source>
        <dbReference type="SAM" id="Phobius"/>
    </source>
</evidence>
<name>A0A542EUU7_9ACTN</name>
<keyword evidence="1" id="KW-0812">Transmembrane</keyword>
<keyword evidence="3" id="KW-1185">Reference proteome</keyword>
<dbReference type="OrthoDB" id="3825787at2"/>
<comment type="caution">
    <text evidence="2">The sequence shown here is derived from an EMBL/GenBank/DDBJ whole genome shotgun (WGS) entry which is preliminary data.</text>
</comment>
<organism evidence="2 3">
    <name type="scientific">Kribbella jejuensis</name>
    <dbReference type="NCBI Taxonomy" id="236068"/>
    <lineage>
        <taxon>Bacteria</taxon>
        <taxon>Bacillati</taxon>
        <taxon>Actinomycetota</taxon>
        <taxon>Actinomycetes</taxon>
        <taxon>Propionibacteriales</taxon>
        <taxon>Kribbellaceae</taxon>
        <taxon>Kribbella</taxon>
    </lineage>
</organism>
<dbReference type="Proteomes" id="UP000316298">
    <property type="component" value="Unassembled WGS sequence"/>
</dbReference>
<keyword evidence="1" id="KW-1133">Transmembrane helix</keyword>
<evidence type="ECO:0000313" key="3">
    <source>
        <dbReference type="Proteomes" id="UP000316298"/>
    </source>
</evidence>
<feature type="transmembrane region" description="Helical" evidence="1">
    <location>
        <begin position="138"/>
        <end position="160"/>
    </location>
</feature>
<evidence type="ECO:0000313" key="2">
    <source>
        <dbReference type="EMBL" id="TQJ19133.1"/>
    </source>
</evidence>
<keyword evidence="1" id="KW-0472">Membrane</keyword>
<feature type="transmembrane region" description="Helical" evidence="1">
    <location>
        <begin position="116"/>
        <end position="132"/>
    </location>
</feature>
<dbReference type="AlphaFoldDB" id="A0A542EUU7"/>
<feature type="transmembrane region" description="Helical" evidence="1">
    <location>
        <begin position="40"/>
        <end position="61"/>
    </location>
</feature>
<dbReference type="EMBL" id="VFMM01000001">
    <property type="protein sequence ID" value="TQJ19133.1"/>
    <property type="molecule type" value="Genomic_DNA"/>
</dbReference>